<organism evidence="6 7">
    <name type="scientific">Grifola frondosa</name>
    <name type="common">Maitake</name>
    <name type="synonym">Polyporus frondosus</name>
    <dbReference type="NCBI Taxonomy" id="5627"/>
    <lineage>
        <taxon>Eukaryota</taxon>
        <taxon>Fungi</taxon>
        <taxon>Dikarya</taxon>
        <taxon>Basidiomycota</taxon>
        <taxon>Agaricomycotina</taxon>
        <taxon>Agaricomycetes</taxon>
        <taxon>Polyporales</taxon>
        <taxon>Grifolaceae</taxon>
        <taxon>Grifola</taxon>
    </lineage>
</organism>
<dbReference type="InterPro" id="IPR007175">
    <property type="entry name" value="Rpr2/Snm1/Rpp21"/>
</dbReference>
<dbReference type="AlphaFoldDB" id="A0A1C7M218"/>
<feature type="region of interest" description="Disordered" evidence="5">
    <location>
        <begin position="45"/>
        <end position="81"/>
    </location>
</feature>
<sequence length="244" mass="26679">MAKKNKDQIPAVNLSSVANRDIIQRLNFLYQASTYLNFINPDPKASTSGLSAPPEQSGPGKKTKRQKREEKSKTRHPTTAADLSRSYVQSMRIIGQKTMVRMDPSIKRTLCKNCNTVLIPGTTSTVRIKPCPSHGHAVVYTCLACSTARRIIAPPVLDPDAPPEASTSAVPPPDAPPTKHDSGDAAAMNIDQPTSPSHGHITKKPLRGRRPKKPHIPRPLPLFQRKGHIIFRGNDILVEDDAAQ</sequence>
<dbReference type="OMA" id="RNDSTHG"/>
<evidence type="ECO:0000256" key="1">
    <source>
        <dbReference type="ARBA" id="ARBA00022694"/>
    </source>
</evidence>
<dbReference type="PANTHER" id="PTHR14742">
    <property type="entry name" value="RIBONUCLEASE P SUBUNIT P21"/>
    <property type="match status" value="1"/>
</dbReference>
<accession>A0A1C7M218</accession>
<dbReference type="Proteomes" id="UP000092993">
    <property type="component" value="Unassembled WGS sequence"/>
</dbReference>
<name>A0A1C7M218_GRIFR</name>
<dbReference type="GO" id="GO:0008033">
    <property type="term" value="P:tRNA processing"/>
    <property type="evidence" value="ECO:0007669"/>
    <property type="project" value="UniProtKB-KW"/>
</dbReference>
<keyword evidence="3" id="KW-0862">Zinc</keyword>
<evidence type="ECO:0000313" key="7">
    <source>
        <dbReference type="Proteomes" id="UP000092993"/>
    </source>
</evidence>
<evidence type="ECO:0000313" key="6">
    <source>
        <dbReference type="EMBL" id="OBZ71023.1"/>
    </source>
</evidence>
<dbReference type="STRING" id="5627.A0A1C7M218"/>
<comment type="caution">
    <text evidence="6">The sequence shown here is derived from an EMBL/GenBank/DDBJ whole genome shotgun (WGS) entry which is preliminary data.</text>
</comment>
<proteinExistence type="inferred from homology"/>
<protein>
    <submittedName>
        <fullName evidence="6">Ribonuclease P protein subunit p21</fullName>
    </submittedName>
</protein>
<dbReference type="GO" id="GO:0046872">
    <property type="term" value="F:metal ion binding"/>
    <property type="evidence" value="ECO:0007669"/>
    <property type="project" value="UniProtKB-KW"/>
</dbReference>
<feature type="region of interest" description="Disordered" evidence="5">
    <location>
        <begin position="156"/>
        <end position="221"/>
    </location>
</feature>
<evidence type="ECO:0000256" key="2">
    <source>
        <dbReference type="ARBA" id="ARBA00022723"/>
    </source>
</evidence>
<comment type="similarity">
    <text evidence="4">Belongs to the eukaryotic/archaeal RNase P protein component 4 family.</text>
</comment>
<feature type="compositionally biased region" description="Basic residues" evidence="5">
    <location>
        <begin position="200"/>
        <end position="216"/>
    </location>
</feature>
<keyword evidence="1" id="KW-0819">tRNA processing</keyword>
<reference evidence="6 7" key="1">
    <citation type="submission" date="2016-03" db="EMBL/GenBank/DDBJ databases">
        <title>Whole genome sequencing of Grifola frondosa 9006-11.</title>
        <authorList>
            <person name="Min B."/>
            <person name="Park H."/>
            <person name="Kim J.-G."/>
            <person name="Cho H."/>
            <person name="Oh Y.-L."/>
            <person name="Kong W.-S."/>
            <person name="Choi I.-G."/>
        </authorList>
    </citation>
    <scope>NUCLEOTIDE SEQUENCE [LARGE SCALE GENOMIC DNA]</scope>
    <source>
        <strain evidence="6 7">9006-11</strain>
    </source>
</reference>
<dbReference type="PANTHER" id="PTHR14742:SF0">
    <property type="entry name" value="RIBONUCLEASE P PROTEIN SUBUNIT P21"/>
    <property type="match status" value="1"/>
</dbReference>
<dbReference type="OrthoDB" id="128536at2759"/>
<dbReference type="EMBL" id="LUGG01000013">
    <property type="protein sequence ID" value="OBZ71023.1"/>
    <property type="molecule type" value="Genomic_DNA"/>
</dbReference>
<dbReference type="GO" id="GO:0005655">
    <property type="term" value="C:nucleolar ribonuclease P complex"/>
    <property type="evidence" value="ECO:0007669"/>
    <property type="project" value="TreeGrafter"/>
</dbReference>
<gene>
    <name evidence="6" type="primary">RPP21</name>
    <name evidence="6" type="ORF">A0H81_09224</name>
</gene>
<keyword evidence="2" id="KW-0479">Metal-binding</keyword>
<evidence type="ECO:0000256" key="4">
    <source>
        <dbReference type="ARBA" id="ARBA00038402"/>
    </source>
</evidence>
<dbReference type="Pfam" id="PF04032">
    <property type="entry name" value="Rpr2"/>
    <property type="match status" value="1"/>
</dbReference>
<keyword evidence="7" id="KW-1185">Reference proteome</keyword>
<dbReference type="Gene3D" id="6.20.50.20">
    <property type="match status" value="1"/>
</dbReference>
<evidence type="ECO:0000256" key="5">
    <source>
        <dbReference type="SAM" id="MobiDB-lite"/>
    </source>
</evidence>
<evidence type="ECO:0000256" key="3">
    <source>
        <dbReference type="ARBA" id="ARBA00022833"/>
    </source>
</evidence>